<evidence type="ECO:0000256" key="1">
    <source>
        <dbReference type="ARBA" id="ARBA00003732"/>
    </source>
</evidence>
<dbReference type="SUPFAM" id="SSF57716">
    <property type="entry name" value="Glucocorticoid receptor-like (DNA-binding domain)"/>
    <property type="match status" value="1"/>
</dbReference>
<keyword evidence="8" id="KW-1185">Reference proteome</keyword>
<evidence type="ECO:0000313" key="7">
    <source>
        <dbReference type="EMBL" id="KAL2553295.1"/>
    </source>
</evidence>
<evidence type="ECO:0000256" key="5">
    <source>
        <dbReference type="SAM" id="MobiDB-lite"/>
    </source>
</evidence>
<dbReference type="InterPro" id="IPR050652">
    <property type="entry name" value="AN1_A20_ZnFinger"/>
</dbReference>
<evidence type="ECO:0000313" key="8">
    <source>
        <dbReference type="Proteomes" id="UP001604277"/>
    </source>
</evidence>
<dbReference type="GO" id="GO:0008270">
    <property type="term" value="F:zinc ion binding"/>
    <property type="evidence" value="ECO:0007669"/>
    <property type="project" value="UniProtKB-KW"/>
</dbReference>
<keyword evidence="3" id="KW-0863">Zinc-finger</keyword>
<sequence>MAEEHGFQATEGHRLCANNCGFFGHPATQNLCSKCYGNLCLKETQNNKSGYSPLFLSPPMIAPSSSAVETRSSSSSPKRSLAVAQHQPNSGSGGGGGNDVADMERLRNREELTISSGIGAGSSGRVLPPFRSVGFLVVVVGEQ</sequence>
<keyword evidence="2" id="KW-0479">Metal-binding</keyword>
<reference evidence="8" key="1">
    <citation type="submission" date="2024-07" db="EMBL/GenBank/DDBJ databases">
        <title>Two chromosome-level genome assemblies of Korean endemic species Abeliophyllum distichum and Forsythia ovata (Oleaceae).</title>
        <authorList>
            <person name="Jang H."/>
        </authorList>
    </citation>
    <scope>NUCLEOTIDE SEQUENCE [LARGE SCALE GENOMIC DNA]</scope>
</reference>
<evidence type="ECO:0000256" key="2">
    <source>
        <dbReference type="ARBA" id="ARBA00022723"/>
    </source>
</evidence>
<dbReference type="Gene3D" id="1.20.5.4770">
    <property type="match status" value="1"/>
</dbReference>
<dbReference type="SMART" id="SM00259">
    <property type="entry name" value="ZnF_A20"/>
    <property type="match status" value="1"/>
</dbReference>
<comment type="function">
    <text evidence="1">May be involved in environmental stress response.</text>
</comment>
<protein>
    <submittedName>
        <fullName evidence="7">Zn-finger protein</fullName>
    </submittedName>
</protein>
<keyword evidence="4" id="KW-0862">Zinc</keyword>
<dbReference type="PANTHER" id="PTHR10634:SF67">
    <property type="entry name" value="AN1-TYPE ZINC FINGER PROTEIN 3"/>
    <property type="match status" value="1"/>
</dbReference>
<dbReference type="Pfam" id="PF01754">
    <property type="entry name" value="zf-A20"/>
    <property type="match status" value="1"/>
</dbReference>
<evidence type="ECO:0000256" key="4">
    <source>
        <dbReference type="ARBA" id="ARBA00022833"/>
    </source>
</evidence>
<dbReference type="EMBL" id="JBFOLJ010000002">
    <property type="protein sequence ID" value="KAL2553295.1"/>
    <property type="molecule type" value="Genomic_DNA"/>
</dbReference>
<proteinExistence type="predicted"/>
<evidence type="ECO:0000259" key="6">
    <source>
        <dbReference type="PROSITE" id="PS51036"/>
    </source>
</evidence>
<dbReference type="AlphaFoldDB" id="A0ABD1WYE9"/>
<organism evidence="7 8">
    <name type="scientific">Forsythia ovata</name>
    <dbReference type="NCBI Taxonomy" id="205694"/>
    <lineage>
        <taxon>Eukaryota</taxon>
        <taxon>Viridiplantae</taxon>
        <taxon>Streptophyta</taxon>
        <taxon>Embryophyta</taxon>
        <taxon>Tracheophyta</taxon>
        <taxon>Spermatophyta</taxon>
        <taxon>Magnoliopsida</taxon>
        <taxon>eudicotyledons</taxon>
        <taxon>Gunneridae</taxon>
        <taxon>Pentapetalae</taxon>
        <taxon>asterids</taxon>
        <taxon>lamiids</taxon>
        <taxon>Lamiales</taxon>
        <taxon>Oleaceae</taxon>
        <taxon>Forsythieae</taxon>
        <taxon>Forsythia</taxon>
    </lineage>
</organism>
<comment type="caution">
    <text evidence="7">The sequence shown here is derived from an EMBL/GenBank/DDBJ whole genome shotgun (WGS) entry which is preliminary data.</text>
</comment>
<feature type="region of interest" description="Disordered" evidence="5">
    <location>
        <begin position="62"/>
        <end position="106"/>
    </location>
</feature>
<dbReference type="PROSITE" id="PS51036">
    <property type="entry name" value="ZF_A20"/>
    <property type="match status" value="1"/>
</dbReference>
<evidence type="ECO:0000256" key="3">
    <source>
        <dbReference type="ARBA" id="ARBA00022771"/>
    </source>
</evidence>
<gene>
    <name evidence="7" type="ORF">Fot_06914</name>
</gene>
<dbReference type="InterPro" id="IPR002653">
    <property type="entry name" value="Znf_A20"/>
</dbReference>
<name>A0ABD1WYE9_9LAMI</name>
<dbReference type="Proteomes" id="UP001604277">
    <property type="component" value="Unassembled WGS sequence"/>
</dbReference>
<dbReference type="PANTHER" id="PTHR10634">
    <property type="entry name" value="AN1-TYPE ZINC FINGER PROTEIN"/>
    <property type="match status" value="1"/>
</dbReference>
<feature type="domain" description="A20-type" evidence="6">
    <location>
        <begin position="10"/>
        <end position="44"/>
    </location>
</feature>
<accession>A0ABD1WYE9</accession>
<feature type="compositionally biased region" description="Low complexity" evidence="5">
    <location>
        <begin position="64"/>
        <end position="76"/>
    </location>
</feature>